<evidence type="ECO:0000313" key="2">
    <source>
        <dbReference type="Proteomes" id="UP000789366"/>
    </source>
</evidence>
<dbReference type="EMBL" id="CAJVPW010000202">
    <property type="protein sequence ID" value="CAG8446429.1"/>
    <property type="molecule type" value="Genomic_DNA"/>
</dbReference>
<keyword evidence="2" id="KW-1185">Reference proteome</keyword>
<protein>
    <submittedName>
        <fullName evidence="1">633_t:CDS:1</fullName>
    </submittedName>
</protein>
<dbReference type="Proteomes" id="UP000789366">
    <property type="component" value="Unassembled WGS sequence"/>
</dbReference>
<gene>
    <name evidence="1" type="ORF">SPELUC_LOCUS528</name>
</gene>
<comment type="caution">
    <text evidence="1">The sequence shown here is derived from an EMBL/GenBank/DDBJ whole genome shotgun (WGS) entry which is preliminary data.</text>
</comment>
<sequence length="86" mass="10124">MIRFSKIACIKRIEFIRAKLINKILLDIWCPITIIYNKIELQKTKSFLTKSQILSIINTLTLFLDNSDQLCFHGLSNKFCKNLNYI</sequence>
<name>A0ACA9K1C7_9GLOM</name>
<evidence type="ECO:0000313" key="1">
    <source>
        <dbReference type="EMBL" id="CAG8446429.1"/>
    </source>
</evidence>
<reference evidence="1" key="1">
    <citation type="submission" date="2021-06" db="EMBL/GenBank/DDBJ databases">
        <authorList>
            <person name="Kallberg Y."/>
            <person name="Tangrot J."/>
            <person name="Rosling A."/>
        </authorList>
    </citation>
    <scope>NUCLEOTIDE SEQUENCE</scope>
    <source>
        <strain evidence="1">28 12/20/2015</strain>
    </source>
</reference>
<accession>A0ACA9K1C7</accession>
<proteinExistence type="predicted"/>
<organism evidence="1 2">
    <name type="scientific">Cetraspora pellucida</name>
    <dbReference type="NCBI Taxonomy" id="1433469"/>
    <lineage>
        <taxon>Eukaryota</taxon>
        <taxon>Fungi</taxon>
        <taxon>Fungi incertae sedis</taxon>
        <taxon>Mucoromycota</taxon>
        <taxon>Glomeromycotina</taxon>
        <taxon>Glomeromycetes</taxon>
        <taxon>Diversisporales</taxon>
        <taxon>Gigasporaceae</taxon>
        <taxon>Cetraspora</taxon>
    </lineage>
</organism>